<evidence type="ECO:0000256" key="2">
    <source>
        <dbReference type="ARBA" id="ARBA00034247"/>
    </source>
</evidence>
<dbReference type="PANTHER" id="PTHR45138">
    <property type="entry name" value="REGULATORY COMPONENTS OF SENSORY TRANSDUCTION SYSTEM"/>
    <property type="match status" value="1"/>
</dbReference>
<evidence type="ECO:0000259" key="3">
    <source>
        <dbReference type="PROSITE" id="PS50887"/>
    </source>
</evidence>
<comment type="catalytic activity">
    <reaction evidence="2">
        <text>2 GTP = 3',3'-c-di-GMP + 2 diphosphate</text>
        <dbReference type="Rhea" id="RHEA:24898"/>
        <dbReference type="ChEBI" id="CHEBI:33019"/>
        <dbReference type="ChEBI" id="CHEBI:37565"/>
        <dbReference type="ChEBI" id="CHEBI:58805"/>
        <dbReference type="EC" id="2.7.7.65"/>
    </reaction>
</comment>
<reference evidence="4" key="1">
    <citation type="submission" date="2016-07" db="EMBL/GenBank/DDBJ databases">
        <title>Microvirga ossetica sp. nov. a new species of rhizobia isolated from root nodules of the legume species Vicia alpestris Steven originated from North Ossetia region in the Caucasus.</title>
        <authorList>
            <person name="Safronova V.I."/>
            <person name="Kuznetsova I.G."/>
            <person name="Sazanova A.L."/>
            <person name="Belimov A."/>
            <person name="Andronov E."/>
            <person name="Osledkin Y.S."/>
            <person name="Onishchuk O.P."/>
            <person name="Kurchak O.N."/>
            <person name="Shaposhnikov A.I."/>
            <person name="Willems A."/>
            <person name="Tikhonovich I.A."/>
        </authorList>
    </citation>
    <scope>NUCLEOTIDE SEQUENCE [LARGE SCALE GENOMIC DNA]</scope>
    <source>
        <strain evidence="4">V5/3M</strain>
        <plasmid evidence="4">unnamed1</plasmid>
    </source>
</reference>
<dbReference type="GO" id="GO:0052621">
    <property type="term" value="F:diguanylate cyclase activity"/>
    <property type="evidence" value="ECO:0007669"/>
    <property type="project" value="UniProtKB-EC"/>
</dbReference>
<name>A0A1B2EQJ3_9HYPH</name>
<dbReference type="InterPro" id="IPR003018">
    <property type="entry name" value="GAF"/>
</dbReference>
<dbReference type="Pfam" id="PF01590">
    <property type="entry name" value="GAF"/>
    <property type="match status" value="1"/>
</dbReference>
<dbReference type="FunFam" id="3.30.70.270:FF:000001">
    <property type="entry name" value="Diguanylate cyclase domain protein"/>
    <property type="match status" value="1"/>
</dbReference>
<dbReference type="PROSITE" id="PS50887">
    <property type="entry name" value="GGDEF"/>
    <property type="match status" value="1"/>
</dbReference>
<geneLocation type="plasmid" evidence="4">
    <name>unnamed1</name>
</geneLocation>
<dbReference type="InterPro" id="IPR050469">
    <property type="entry name" value="Diguanylate_Cyclase"/>
</dbReference>
<dbReference type="SMART" id="SM00267">
    <property type="entry name" value="GGDEF"/>
    <property type="match status" value="1"/>
</dbReference>
<dbReference type="AlphaFoldDB" id="A0A1B2EQJ3"/>
<protein>
    <recommendedName>
        <fullName evidence="1">diguanylate cyclase</fullName>
        <ecNumber evidence="1">2.7.7.65</ecNumber>
    </recommendedName>
</protein>
<dbReference type="PANTHER" id="PTHR45138:SF9">
    <property type="entry name" value="DIGUANYLATE CYCLASE DGCM-RELATED"/>
    <property type="match status" value="1"/>
</dbReference>
<dbReference type="Gene3D" id="3.30.450.40">
    <property type="match status" value="1"/>
</dbReference>
<dbReference type="SUPFAM" id="SSF55781">
    <property type="entry name" value="GAF domain-like"/>
    <property type="match status" value="1"/>
</dbReference>
<dbReference type="Pfam" id="PF00990">
    <property type="entry name" value="GGDEF"/>
    <property type="match status" value="1"/>
</dbReference>
<dbReference type="EMBL" id="CP016617">
    <property type="protein sequence ID" value="ANY82102.1"/>
    <property type="molecule type" value="Genomic_DNA"/>
</dbReference>
<dbReference type="GO" id="GO:0043709">
    <property type="term" value="P:cell adhesion involved in single-species biofilm formation"/>
    <property type="evidence" value="ECO:0007669"/>
    <property type="project" value="TreeGrafter"/>
</dbReference>
<dbReference type="CDD" id="cd01949">
    <property type="entry name" value="GGDEF"/>
    <property type="match status" value="1"/>
</dbReference>
<proteinExistence type="predicted"/>
<dbReference type="InterPro" id="IPR043128">
    <property type="entry name" value="Rev_trsase/Diguanyl_cyclase"/>
</dbReference>
<dbReference type="InterPro" id="IPR029016">
    <property type="entry name" value="GAF-like_dom_sf"/>
</dbReference>
<dbReference type="NCBIfam" id="TIGR00254">
    <property type="entry name" value="GGDEF"/>
    <property type="match status" value="1"/>
</dbReference>
<evidence type="ECO:0000313" key="4">
    <source>
        <dbReference type="EMBL" id="ANY82102.1"/>
    </source>
</evidence>
<dbReference type="Gene3D" id="3.30.70.270">
    <property type="match status" value="1"/>
</dbReference>
<dbReference type="InterPro" id="IPR000160">
    <property type="entry name" value="GGDEF_dom"/>
</dbReference>
<dbReference type="SUPFAM" id="SSF55073">
    <property type="entry name" value="Nucleotide cyclase"/>
    <property type="match status" value="1"/>
</dbReference>
<dbReference type="GO" id="GO:0005886">
    <property type="term" value="C:plasma membrane"/>
    <property type="evidence" value="ECO:0007669"/>
    <property type="project" value="TreeGrafter"/>
</dbReference>
<dbReference type="KEGG" id="moc:BB934_27450"/>
<dbReference type="InterPro" id="IPR029787">
    <property type="entry name" value="Nucleotide_cyclase"/>
</dbReference>
<organism evidence="4">
    <name type="scientific">Microvirga ossetica</name>
    <dbReference type="NCBI Taxonomy" id="1882682"/>
    <lineage>
        <taxon>Bacteria</taxon>
        <taxon>Pseudomonadati</taxon>
        <taxon>Pseudomonadota</taxon>
        <taxon>Alphaproteobacteria</taxon>
        <taxon>Hyphomicrobiales</taxon>
        <taxon>Methylobacteriaceae</taxon>
        <taxon>Microvirga</taxon>
    </lineage>
</organism>
<evidence type="ECO:0000256" key="1">
    <source>
        <dbReference type="ARBA" id="ARBA00012528"/>
    </source>
</evidence>
<dbReference type="EC" id="2.7.7.65" evidence="1"/>
<feature type="domain" description="GGDEF" evidence="3">
    <location>
        <begin position="202"/>
        <end position="338"/>
    </location>
</feature>
<keyword evidence="4" id="KW-0614">Plasmid</keyword>
<gene>
    <name evidence="4" type="ORF">BB934_27450</name>
</gene>
<accession>A0A1B2EQJ3</accession>
<sequence>MFVVPPPPANEAARLDFLLSCGILDTPQDERFDRLTRIASRVYGADVAFLSFVDDRYQWMKAITGNGIGSSIERERSVCQIMIASGEPLVFGDMQKEPKLNGHPVAPFLPFRFYAGVPLLTPEGAAVGSFCILKHEPQDAAGFDVSTLIDLAAVSMDEIELWQHNQVLERAAQTDGLTGIANRRAFDQALERASRRVRRTQEPLSLLLLDLDYFKALNDTAGHQAGDDVLRQFACVVAQAARRPDDVAARYGGEEFALILPSTDQTGALEVAQRLGANLASAEIPHPRGIDGLVTVSIGAVTADPATEFTAGALVSAADAKLYEAKRTGRNRVVAGPLP</sequence>
<dbReference type="GO" id="GO:1902201">
    <property type="term" value="P:negative regulation of bacterial-type flagellum-dependent cell motility"/>
    <property type="evidence" value="ECO:0007669"/>
    <property type="project" value="TreeGrafter"/>
</dbReference>
<dbReference type="OrthoDB" id="315417at2"/>